<accession>A0ACC3YF93</accession>
<organism evidence="1 2">
    <name type="scientific">Colletotrichum truncatum</name>
    <name type="common">Anthracnose fungus</name>
    <name type="synonym">Colletotrichum capsici</name>
    <dbReference type="NCBI Taxonomy" id="5467"/>
    <lineage>
        <taxon>Eukaryota</taxon>
        <taxon>Fungi</taxon>
        <taxon>Dikarya</taxon>
        <taxon>Ascomycota</taxon>
        <taxon>Pezizomycotina</taxon>
        <taxon>Sordariomycetes</taxon>
        <taxon>Hypocreomycetidae</taxon>
        <taxon>Glomerellales</taxon>
        <taxon>Glomerellaceae</taxon>
        <taxon>Colletotrichum</taxon>
        <taxon>Colletotrichum truncatum species complex</taxon>
    </lineage>
</organism>
<evidence type="ECO:0000313" key="2">
    <source>
        <dbReference type="Proteomes" id="UP000805649"/>
    </source>
</evidence>
<sequence>METSMFKAIVQVESDSREDNHPTLPTAPAKAVPRTYPNAHHRENGSIELQRIDTNNANVKSSGSGNKSPGGSAAPSRAQSPTRSPTASESDVEMSRPPSPPAVEAFQSITNPYMNRFRLAAACLINFGNGLNDSAPGAIIPYMEKYYDIGYAIVSTIFVGNAFGFIIGATFLESLRAKLGRARLLALAQSVIALAYVPILAQAPFPLVVVSFFMIGFGMSLNIAINNVFCGSLREATAALGYLHGAYGLGGTIGPLMATALVTQAHARWSTYYFITLGLAAFNAVFSTWSFWKYERELPLSAQQQQQTADADTSAQLLSMFSALKTRIVLLGALFIFAYQGAEVSISGWVISFLITEREGNPEAVGYVTAGFWGGITLGRFLLSHPAALIGEKRSVFFATAGAAVFQILVWWVPNVVGPAVSVALVGLLLGPIYACAAAVFMRGMTRQERVSGMGVISAFGSSGGAVAPFTTGILAQAVGAWVLHPIALGLFVVMMASWFAVPHSRKRNE</sequence>
<name>A0ACC3YF93_COLTU</name>
<dbReference type="EMBL" id="VUJX02000011">
    <property type="protein sequence ID" value="KAL0930573.1"/>
    <property type="molecule type" value="Genomic_DNA"/>
</dbReference>
<evidence type="ECO:0000313" key="1">
    <source>
        <dbReference type="EMBL" id="KAL0930573.1"/>
    </source>
</evidence>
<proteinExistence type="predicted"/>
<dbReference type="Proteomes" id="UP000805649">
    <property type="component" value="Unassembled WGS sequence"/>
</dbReference>
<gene>
    <name evidence="1" type="ORF">CTRU02_214648</name>
</gene>
<protein>
    <submittedName>
        <fullName evidence="1">MFS efflux</fullName>
    </submittedName>
</protein>
<comment type="caution">
    <text evidence="1">The sequence shown here is derived from an EMBL/GenBank/DDBJ whole genome shotgun (WGS) entry which is preliminary data.</text>
</comment>
<keyword evidence="2" id="KW-1185">Reference proteome</keyword>
<reference evidence="1 2" key="1">
    <citation type="journal article" date="2020" name="Phytopathology">
        <title>Genome Sequence Resources of Colletotrichum truncatum, C. plurivorum, C. musicola, and C. sojae: Four Species Pathogenic to Soybean (Glycine max).</title>
        <authorList>
            <person name="Rogerio F."/>
            <person name="Boufleur T.R."/>
            <person name="Ciampi-Guillardi M."/>
            <person name="Sukno S.A."/>
            <person name="Thon M.R."/>
            <person name="Massola Junior N.S."/>
            <person name="Baroncelli R."/>
        </authorList>
    </citation>
    <scope>NUCLEOTIDE SEQUENCE [LARGE SCALE GENOMIC DNA]</scope>
    <source>
        <strain evidence="1 2">CMES1059</strain>
    </source>
</reference>